<organism evidence="1 2">
    <name type="scientific">Hygrophoropsis aurantiaca</name>
    <dbReference type="NCBI Taxonomy" id="72124"/>
    <lineage>
        <taxon>Eukaryota</taxon>
        <taxon>Fungi</taxon>
        <taxon>Dikarya</taxon>
        <taxon>Basidiomycota</taxon>
        <taxon>Agaricomycotina</taxon>
        <taxon>Agaricomycetes</taxon>
        <taxon>Agaricomycetidae</taxon>
        <taxon>Boletales</taxon>
        <taxon>Coniophorineae</taxon>
        <taxon>Hygrophoropsidaceae</taxon>
        <taxon>Hygrophoropsis</taxon>
    </lineage>
</organism>
<protein>
    <submittedName>
        <fullName evidence="1">Uncharacterized protein</fullName>
    </submittedName>
</protein>
<dbReference type="EMBL" id="MU267629">
    <property type="protein sequence ID" value="KAH7913527.1"/>
    <property type="molecule type" value="Genomic_DNA"/>
</dbReference>
<comment type="caution">
    <text evidence="1">The sequence shown here is derived from an EMBL/GenBank/DDBJ whole genome shotgun (WGS) entry which is preliminary data.</text>
</comment>
<evidence type="ECO:0000313" key="1">
    <source>
        <dbReference type="EMBL" id="KAH7913527.1"/>
    </source>
</evidence>
<proteinExistence type="predicted"/>
<keyword evidence="2" id="KW-1185">Reference proteome</keyword>
<accession>A0ACB8AJW0</accession>
<evidence type="ECO:0000313" key="2">
    <source>
        <dbReference type="Proteomes" id="UP000790377"/>
    </source>
</evidence>
<name>A0ACB8AJW0_9AGAM</name>
<reference evidence="1" key="1">
    <citation type="journal article" date="2021" name="New Phytol.">
        <title>Evolutionary innovations through gain and loss of genes in the ectomycorrhizal Boletales.</title>
        <authorList>
            <person name="Wu G."/>
            <person name="Miyauchi S."/>
            <person name="Morin E."/>
            <person name="Kuo A."/>
            <person name="Drula E."/>
            <person name="Varga T."/>
            <person name="Kohler A."/>
            <person name="Feng B."/>
            <person name="Cao Y."/>
            <person name="Lipzen A."/>
            <person name="Daum C."/>
            <person name="Hundley H."/>
            <person name="Pangilinan J."/>
            <person name="Johnson J."/>
            <person name="Barry K."/>
            <person name="LaButti K."/>
            <person name="Ng V."/>
            <person name="Ahrendt S."/>
            <person name="Min B."/>
            <person name="Choi I.G."/>
            <person name="Park H."/>
            <person name="Plett J.M."/>
            <person name="Magnuson J."/>
            <person name="Spatafora J.W."/>
            <person name="Nagy L.G."/>
            <person name="Henrissat B."/>
            <person name="Grigoriev I.V."/>
            <person name="Yang Z.L."/>
            <person name="Xu J."/>
            <person name="Martin F.M."/>
        </authorList>
    </citation>
    <scope>NUCLEOTIDE SEQUENCE</scope>
    <source>
        <strain evidence="1">ATCC 28755</strain>
    </source>
</reference>
<gene>
    <name evidence="1" type="ORF">BJ138DRAFT_615506</name>
</gene>
<sequence>MPFTLFENLWSAYMRAYVDGRQDVLVAIVYEYVLRLGSSCSAIPFKFSNSTQAEVKGNITKARLDSFNGLGMDISYTLALAHSSDTKDARRSVRIAFTPPLSSISEMKSRFLSMGEEAWDYLGMTAPESPQINIITLRVPLPAFLPFTCFCALVFRITGATAQRNTGTFFTPAYIIGTTLAIHCLEAIYTYALCRRYVRAKCVTAGYVLLTAVFGFPVLTALEKHAQDARVQLLHKHSRSMAVQVSRQGSEAMI</sequence>
<dbReference type="Proteomes" id="UP000790377">
    <property type="component" value="Unassembled WGS sequence"/>
</dbReference>